<reference evidence="2" key="1">
    <citation type="submission" date="2020-11" db="EMBL/GenBank/DDBJ databases">
        <authorList>
            <person name="Tran Van P."/>
        </authorList>
    </citation>
    <scope>NUCLEOTIDE SEQUENCE</scope>
</reference>
<keyword evidence="3" id="KW-1185">Reference proteome</keyword>
<accession>A0A7R9QGQ1</accession>
<evidence type="ECO:0000313" key="2">
    <source>
        <dbReference type="EMBL" id="CAD7643607.1"/>
    </source>
</evidence>
<evidence type="ECO:0000256" key="1">
    <source>
        <dbReference type="SAM" id="Phobius"/>
    </source>
</evidence>
<keyword evidence="1" id="KW-1133">Transmembrane helix</keyword>
<feature type="transmembrane region" description="Helical" evidence="1">
    <location>
        <begin position="6"/>
        <end position="31"/>
    </location>
</feature>
<gene>
    <name evidence="2" type="ORF">OSB1V03_LOCUS19674</name>
</gene>
<evidence type="ECO:0000313" key="3">
    <source>
        <dbReference type="Proteomes" id="UP000759131"/>
    </source>
</evidence>
<dbReference type="EMBL" id="CAJPIZ010029565">
    <property type="protein sequence ID" value="CAG2119727.1"/>
    <property type="molecule type" value="Genomic_DNA"/>
</dbReference>
<dbReference type="Proteomes" id="UP000759131">
    <property type="component" value="Unassembled WGS sequence"/>
</dbReference>
<dbReference type="EMBL" id="OC884140">
    <property type="protein sequence ID" value="CAD7643607.1"/>
    <property type="molecule type" value="Genomic_DNA"/>
</dbReference>
<sequence>MPTYCLQNLIVILGQMSLQLTVIAFIGLLWANTSHGLDGPNVCTKEEISHKRCKSQCRCRMRSAPSAGVSPSLPDVERLSN</sequence>
<dbReference type="AlphaFoldDB" id="A0A7R9QGQ1"/>
<proteinExistence type="predicted"/>
<name>A0A7R9QGQ1_9ACAR</name>
<protein>
    <submittedName>
        <fullName evidence="2">Uncharacterized protein</fullName>
    </submittedName>
</protein>
<keyword evidence="1" id="KW-0812">Transmembrane</keyword>
<organism evidence="2">
    <name type="scientific">Medioppia subpectinata</name>
    <dbReference type="NCBI Taxonomy" id="1979941"/>
    <lineage>
        <taxon>Eukaryota</taxon>
        <taxon>Metazoa</taxon>
        <taxon>Ecdysozoa</taxon>
        <taxon>Arthropoda</taxon>
        <taxon>Chelicerata</taxon>
        <taxon>Arachnida</taxon>
        <taxon>Acari</taxon>
        <taxon>Acariformes</taxon>
        <taxon>Sarcoptiformes</taxon>
        <taxon>Oribatida</taxon>
        <taxon>Brachypylina</taxon>
        <taxon>Oppioidea</taxon>
        <taxon>Oppiidae</taxon>
        <taxon>Medioppia</taxon>
    </lineage>
</organism>
<keyword evidence="1" id="KW-0472">Membrane</keyword>